<dbReference type="InterPro" id="IPR018727">
    <property type="entry name" value="DUF2267"/>
</dbReference>
<dbReference type="Proteomes" id="UP000614216">
    <property type="component" value="Unassembled WGS sequence"/>
</dbReference>
<name>A0A937FZ87_9BACT</name>
<dbReference type="EMBL" id="JAEUGD010000016">
    <property type="protein sequence ID" value="MBL6445616.1"/>
    <property type="molecule type" value="Genomic_DNA"/>
</dbReference>
<dbReference type="AlphaFoldDB" id="A0A937FZ87"/>
<gene>
    <name evidence="1" type="ORF">JMN32_04805</name>
</gene>
<evidence type="ECO:0000313" key="1">
    <source>
        <dbReference type="EMBL" id="MBL6445616.1"/>
    </source>
</evidence>
<proteinExistence type="predicted"/>
<reference evidence="1" key="1">
    <citation type="submission" date="2021-01" db="EMBL/GenBank/DDBJ databases">
        <title>Fulvivirga kasyanovii gen. nov., sp nov., a novel member of the phylum Bacteroidetes isolated from seawater in a mussel farm.</title>
        <authorList>
            <person name="Zhao L.-H."/>
            <person name="Wang Z.-J."/>
        </authorList>
    </citation>
    <scope>NUCLEOTIDE SEQUENCE</scope>
    <source>
        <strain evidence="1">29W222</strain>
    </source>
</reference>
<evidence type="ECO:0000313" key="2">
    <source>
        <dbReference type="Proteomes" id="UP000614216"/>
    </source>
</evidence>
<accession>A0A937FZ87</accession>
<comment type="caution">
    <text evidence="1">The sequence shown here is derived from an EMBL/GenBank/DDBJ whole genome shotgun (WGS) entry which is preliminary data.</text>
</comment>
<keyword evidence="2" id="KW-1185">Reference proteome</keyword>
<dbReference type="InterPro" id="IPR038282">
    <property type="entry name" value="DUF2267_sf"/>
</dbReference>
<dbReference type="Pfam" id="PF10025">
    <property type="entry name" value="DUF2267"/>
    <property type="match status" value="1"/>
</dbReference>
<dbReference type="Gene3D" id="1.10.490.110">
    <property type="entry name" value="Uncharacterized conserved protein DUF2267"/>
    <property type="match status" value="1"/>
</dbReference>
<organism evidence="1 2">
    <name type="scientific">Fulvivirga marina</name>
    <dbReference type="NCBI Taxonomy" id="2494733"/>
    <lineage>
        <taxon>Bacteria</taxon>
        <taxon>Pseudomonadati</taxon>
        <taxon>Bacteroidota</taxon>
        <taxon>Cytophagia</taxon>
        <taxon>Cytophagales</taxon>
        <taxon>Fulvivirgaceae</taxon>
        <taxon>Fulvivirga</taxon>
    </lineage>
</organism>
<sequence>MEIDYNRLAKNDEGYINEIKKALEVQCNFKAGKLIGRVLHTLRGSLTYSESADLIQLLPDSIKIIYVSDWRLKANKVEINCLDSFVEFVMHNDKAHVEQVISGESMALNAIITTIKMLDRHIHFLSHDFLKYPIKNEIEEAMYKAA</sequence>
<dbReference type="RefSeq" id="WP_202855157.1">
    <property type="nucleotide sequence ID" value="NZ_JAEUGD010000016.1"/>
</dbReference>
<protein>
    <submittedName>
        <fullName evidence="1">DUF2267 domain-containing protein</fullName>
    </submittedName>
</protein>